<accession>A0A544YMA5</accession>
<gene>
    <name evidence="1" type="ORF">FLX08_27125</name>
</gene>
<reference evidence="1 2" key="1">
    <citation type="submission" date="2019-07" db="EMBL/GenBank/DDBJ databases">
        <title>Microbispora hainanensis DSM 45428.</title>
        <authorList>
            <person name="Thawai C."/>
        </authorList>
    </citation>
    <scope>NUCLEOTIDE SEQUENCE [LARGE SCALE GENOMIC DNA]</scope>
    <source>
        <strain evidence="1 2">DSM 45428</strain>
    </source>
</reference>
<dbReference type="Proteomes" id="UP000316541">
    <property type="component" value="Unassembled WGS sequence"/>
</dbReference>
<dbReference type="RefSeq" id="WP_142622719.1">
    <property type="nucleotide sequence ID" value="NZ_VIRM01000039.1"/>
</dbReference>
<sequence length="166" mass="18150">MDGDDGVTDTPSWWDDDDRLIEELGHAVREARVPESFVRAGKAAFAWRTADAELAELWFDSLLPAREPAGLRDEPRPDGSGPRVLTFAAGELSIEAEIHPDAVRGQLVPAQPGAVLVRDDDGPVREVPVDEVGWFVIEPVPARRFRLHVRTSAGAAVITGWIDARP</sequence>
<dbReference type="AlphaFoldDB" id="A0A544YMA5"/>
<protein>
    <submittedName>
        <fullName evidence="1">Uncharacterized protein</fullName>
    </submittedName>
</protein>
<comment type="caution">
    <text evidence="1">The sequence shown here is derived from an EMBL/GenBank/DDBJ whole genome shotgun (WGS) entry which is preliminary data.</text>
</comment>
<dbReference type="EMBL" id="VIRM01000039">
    <property type="protein sequence ID" value="TQS17915.1"/>
    <property type="molecule type" value="Genomic_DNA"/>
</dbReference>
<evidence type="ECO:0000313" key="1">
    <source>
        <dbReference type="EMBL" id="TQS17915.1"/>
    </source>
</evidence>
<evidence type="ECO:0000313" key="2">
    <source>
        <dbReference type="Proteomes" id="UP000316541"/>
    </source>
</evidence>
<organism evidence="1 2">
    <name type="scientific">Microbispora hainanensis</name>
    <dbReference type="NCBI Taxonomy" id="568844"/>
    <lineage>
        <taxon>Bacteria</taxon>
        <taxon>Bacillati</taxon>
        <taxon>Actinomycetota</taxon>
        <taxon>Actinomycetes</taxon>
        <taxon>Streptosporangiales</taxon>
        <taxon>Streptosporangiaceae</taxon>
        <taxon>Microbispora</taxon>
    </lineage>
</organism>
<proteinExistence type="predicted"/>
<name>A0A544YMA5_9ACTN</name>